<evidence type="ECO:0000256" key="1">
    <source>
        <dbReference type="ARBA" id="ARBA00001974"/>
    </source>
</evidence>
<evidence type="ECO:0000313" key="8">
    <source>
        <dbReference type="Proteomes" id="UP000322873"/>
    </source>
</evidence>
<comment type="similarity">
    <text evidence="2">Belongs to the oxygen-dependent FAD-linked oxidoreductase family.</text>
</comment>
<dbReference type="PANTHER" id="PTHR42973">
    <property type="entry name" value="BINDING OXIDOREDUCTASE, PUTATIVE (AFU_ORTHOLOGUE AFUA_1G17690)-RELATED"/>
    <property type="match status" value="1"/>
</dbReference>
<gene>
    <name evidence="7" type="ORF">EYC84_011299</name>
</gene>
<evidence type="ECO:0000313" key="7">
    <source>
        <dbReference type="EMBL" id="KAA8564355.1"/>
    </source>
</evidence>
<dbReference type="Gene3D" id="3.40.462.20">
    <property type="match status" value="1"/>
</dbReference>
<dbReference type="PROSITE" id="PS51387">
    <property type="entry name" value="FAD_PCMH"/>
    <property type="match status" value="1"/>
</dbReference>
<dbReference type="EMBL" id="VICG01000015">
    <property type="protein sequence ID" value="KAA8564355.1"/>
    <property type="molecule type" value="Genomic_DNA"/>
</dbReference>
<dbReference type="InterPro" id="IPR016167">
    <property type="entry name" value="FAD-bd_PCMH_sub1"/>
</dbReference>
<proteinExistence type="inferred from homology"/>
<evidence type="ECO:0000256" key="5">
    <source>
        <dbReference type="ARBA" id="ARBA00023002"/>
    </source>
</evidence>
<comment type="cofactor">
    <cofactor evidence="1">
        <name>FAD</name>
        <dbReference type="ChEBI" id="CHEBI:57692"/>
    </cofactor>
</comment>
<dbReference type="GO" id="GO:0016491">
    <property type="term" value="F:oxidoreductase activity"/>
    <property type="evidence" value="ECO:0007669"/>
    <property type="project" value="UniProtKB-KW"/>
</dbReference>
<protein>
    <recommendedName>
        <fullName evidence="6">FAD-binding PCMH-type domain-containing protein</fullName>
    </recommendedName>
</protein>
<keyword evidence="5" id="KW-0560">Oxidoreductase</keyword>
<dbReference type="Pfam" id="PF01565">
    <property type="entry name" value="FAD_binding_4"/>
    <property type="match status" value="1"/>
</dbReference>
<dbReference type="InterPro" id="IPR006094">
    <property type="entry name" value="Oxid_FAD_bind_N"/>
</dbReference>
<accession>A0A5M9JAL0</accession>
<dbReference type="Proteomes" id="UP000322873">
    <property type="component" value="Unassembled WGS sequence"/>
</dbReference>
<dbReference type="Gene3D" id="3.30.465.10">
    <property type="match status" value="1"/>
</dbReference>
<evidence type="ECO:0000259" key="6">
    <source>
        <dbReference type="PROSITE" id="PS51387"/>
    </source>
</evidence>
<dbReference type="Gene3D" id="3.30.43.10">
    <property type="entry name" value="Uridine Diphospho-n-acetylenolpyruvylglucosamine Reductase, domain 2"/>
    <property type="match status" value="1"/>
</dbReference>
<feature type="domain" description="FAD-binding PCMH-type" evidence="6">
    <location>
        <begin position="40"/>
        <end position="210"/>
    </location>
</feature>
<organism evidence="7 8">
    <name type="scientific">Monilinia fructicola</name>
    <name type="common">Brown rot fungus</name>
    <name type="synonym">Ciboria fructicola</name>
    <dbReference type="NCBI Taxonomy" id="38448"/>
    <lineage>
        <taxon>Eukaryota</taxon>
        <taxon>Fungi</taxon>
        <taxon>Dikarya</taxon>
        <taxon>Ascomycota</taxon>
        <taxon>Pezizomycotina</taxon>
        <taxon>Leotiomycetes</taxon>
        <taxon>Helotiales</taxon>
        <taxon>Sclerotiniaceae</taxon>
        <taxon>Monilinia</taxon>
    </lineage>
</organism>
<dbReference type="InterPro" id="IPR012951">
    <property type="entry name" value="BBE"/>
</dbReference>
<dbReference type="InterPro" id="IPR016166">
    <property type="entry name" value="FAD-bd_PCMH"/>
</dbReference>
<evidence type="ECO:0000256" key="3">
    <source>
        <dbReference type="ARBA" id="ARBA00022630"/>
    </source>
</evidence>
<dbReference type="PANTHER" id="PTHR42973:SF39">
    <property type="entry name" value="FAD-BINDING PCMH-TYPE DOMAIN-CONTAINING PROTEIN"/>
    <property type="match status" value="1"/>
</dbReference>
<dbReference type="InterPro" id="IPR036318">
    <property type="entry name" value="FAD-bd_PCMH-like_sf"/>
</dbReference>
<name>A0A5M9JAL0_MONFR</name>
<dbReference type="Pfam" id="PF08031">
    <property type="entry name" value="BBE"/>
    <property type="match status" value="1"/>
</dbReference>
<reference evidence="7 8" key="1">
    <citation type="submission" date="2019-06" db="EMBL/GenBank/DDBJ databases">
        <title>Genome Sequence of the Brown Rot Fungal Pathogen Monilinia fructicola.</title>
        <authorList>
            <person name="De Miccolis Angelini R.M."/>
            <person name="Landi L."/>
            <person name="Abate D."/>
            <person name="Pollastro S."/>
            <person name="Romanazzi G."/>
            <person name="Faretra F."/>
        </authorList>
    </citation>
    <scope>NUCLEOTIDE SEQUENCE [LARGE SCALE GENOMIC DNA]</scope>
    <source>
        <strain evidence="7 8">Mfrc123</strain>
    </source>
</reference>
<dbReference type="SUPFAM" id="SSF56176">
    <property type="entry name" value="FAD-binding/transporter-associated domain-like"/>
    <property type="match status" value="1"/>
</dbReference>
<keyword evidence="8" id="KW-1185">Reference proteome</keyword>
<dbReference type="GO" id="GO:0071949">
    <property type="term" value="F:FAD binding"/>
    <property type="evidence" value="ECO:0007669"/>
    <property type="project" value="InterPro"/>
</dbReference>
<sequence length="472" mass="51800">MRYLVPLFESLKKELTPEAEVLMKGHEGYEKGIARWSAAAEKDAAMVVYPTTAEDVSKIVLLAKEHKFDFAVVGGGHGSSGSSSTLHGLSINLAKMRNVTVDPLTKSAVCQGGCLWADVDNAASTHGLAAVGGTVNHTGVGGLTLGGGYGYLTPKYGLVIDNLLEAEMVLADGRIVTCSPHQEPDLFWAIRGAGIGFGVATNFTYRLHPQPHRVWGGMLVYPREKLEKIVEFANTIVTLAEERALILLGFGAPPPAFQPAIVVPIFYNGSEAEAHAYYKPLLDLEPLADTTKEMDYVEVNSMLNEPMAHGFRRNMKGAAYMLPLTYSFAAEIYSETEKFLHDTPDAKHTLVVFEYIPFGKILRVGQQETAFANRGAYGNLLFGPGWEDQAIDQKCREWCRRMAEKAKGELERRVQEGTDEITKDGVGAYSNYDGANHERGSLVYGINYPRLVQLKQKYDPENLFSKGPNLVS</sequence>
<evidence type="ECO:0000256" key="2">
    <source>
        <dbReference type="ARBA" id="ARBA00005466"/>
    </source>
</evidence>
<comment type="caution">
    <text evidence="7">The sequence shown here is derived from an EMBL/GenBank/DDBJ whole genome shotgun (WGS) entry which is preliminary data.</text>
</comment>
<dbReference type="InterPro" id="IPR016169">
    <property type="entry name" value="FAD-bd_PCMH_sub2"/>
</dbReference>
<evidence type="ECO:0000256" key="4">
    <source>
        <dbReference type="ARBA" id="ARBA00022827"/>
    </source>
</evidence>
<dbReference type="AlphaFoldDB" id="A0A5M9JAL0"/>
<dbReference type="InterPro" id="IPR050416">
    <property type="entry name" value="FAD-linked_Oxidoreductase"/>
</dbReference>
<dbReference type="VEuPathDB" id="FungiDB:MFRU_043g00060"/>
<keyword evidence="3" id="KW-0285">Flavoprotein</keyword>
<keyword evidence="4" id="KW-0274">FAD</keyword>